<dbReference type="InterPro" id="IPR050240">
    <property type="entry name" value="DNA_pol_type-B"/>
</dbReference>
<dbReference type="SUPFAM" id="SSF56672">
    <property type="entry name" value="DNA/RNA polymerases"/>
    <property type="match status" value="1"/>
</dbReference>
<evidence type="ECO:0000256" key="5">
    <source>
        <dbReference type="ARBA" id="ARBA00022932"/>
    </source>
</evidence>
<keyword evidence="4" id="KW-0548">Nucleotidyltransferase</keyword>
<evidence type="ECO:0000313" key="10">
    <source>
        <dbReference type="Proteomes" id="UP001528411"/>
    </source>
</evidence>
<keyword evidence="6" id="KW-0238">DNA-binding</keyword>
<dbReference type="InterPro" id="IPR006134">
    <property type="entry name" value="DNA-dir_DNA_pol_B_multi_dom"/>
</dbReference>
<dbReference type="InterPro" id="IPR043502">
    <property type="entry name" value="DNA/RNA_pol_sf"/>
</dbReference>
<dbReference type="Gene3D" id="6.10.140.1130">
    <property type="match status" value="1"/>
</dbReference>
<comment type="catalytic activity">
    <reaction evidence="7">
        <text>DNA(n) + a 2'-deoxyribonucleoside 5'-triphosphate = DNA(n+1) + diphosphate</text>
        <dbReference type="Rhea" id="RHEA:22508"/>
        <dbReference type="Rhea" id="RHEA-COMP:17339"/>
        <dbReference type="Rhea" id="RHEA-COMP:17340"/>
        <dbReference type="ChEBI" id="CHEBI:33019"/>
        <dbReference type="ChEBI" id="CHEBI:61560"/>
        <dbReference type="ChEBI" id="CHEBI:173112"/>
        <dbReference type="EC" id="2.7.7.7"/>
    </reaction>
</comment>
<dbReference type="EC" id="2.7.7.7" evidence="2"/>
<dbReference type="Proteomes" id="UP001528411">
    <property type="component" value="Unassembled WGS sequence"/>
</dbReference>
<dbReference type="PRINTS" id="PR00106">
    <property type="entry name" value="DNAPOLB"/>
</dbReference>
<feature type="domain" description="DNA-directed DNA polymerase family B multifunctional" evidence="8">
    <location>
        <begin position="3"/>
        <end position="190"/>
    </location>
</feature>
<reference evidence="9 10" key="1">
    <citation type="submission" date="2023-01" db="EMBL/GenBank/DDBJ databases">
        <title>Psychrosphaera sp. nov., isolated from marine algae.</title>
        <authorList>
            <person name="Bayburt H."/>
            <person name="Choi B.J."/>
            <person name="Kim J.M."/>
            <person name="Choi D.G."/>
            <person name="Jeon C.O."/>
        </authorList>
    </citation>
    <scope>NUCLEOTIDE SEQUENCE [LARGE SCALE GENOMIC DNA]</scope>
    <source>
        <strain evidence="9 10">G1-22</strain>
    </source>
</reference>
<proteinExistence type="inferred from homology"/>
<dbReference type="Gene3D" id="3.90.1600.10">
    <property type="entry name" value="Palm domain of DNA polymerase"/>
    <property type="match status" value="2"/>
</dbReference>
<keyword evidence="3" id="KW-0808">Transferase</keyword>
<name>A0ABT5FIH8_9GAMM</name>
<comment type="caution">
    <text evidence="9">The sequence shown here is derived from an EMBL/GenBank/DDBJ whole genome shotgun (WGS) entry which is preliminary data.</text>
</comment>
<sequence>MHDDILVFDFKSLYPSIIRTFNVDPIALQEGVRLPEAEAIPGFRGGQFSRETSILATIVDDLWTAREKAKKQNNTVWSNAIKIIMNSFYGVLGSAGCRFYDTRLASSITMRGHWILAQSKIWFEEKGLDVIYGDTDSIFVSLHGSNFEPKDAVSLEQELNTWWDIKIQREFKLHSRLEIEFESHFSPFLCQRFEAWKKDQRNVTRV</sequence>
<organism evidence="9 10">
    <name type="scientific">Psychrosphaera algicola</name>
    <dbReference type="NCBI Taxonomy" id="3023714"/>
    <lineage>
        <taxon>Bacteria</taxon>
        <taxon>Pseudomonadati</taxon>
        <taxon>Pseudomonadota</taxon>
        <taxon>Gammaproteobacteria</taxon>
        <taxon>Alteromonadales</taxon>
        <taxon>Pseudoalteromonadaceae</taxon>
        <taxon>Psychrosphaera</taxon>
    </lineage>
</organism>
<dbReference type="PANTHER" id="PTHR10322:SF23">
    <property type="entry name" value="DNA POLYMERASE DELTA CATALYTIC SUBUNIT"/>
    <property type="match status" value="1"/>
</dbReference>
<dbReference type="Gene3D" id="1.10.287.690">
    <property type="entry name" value="Helix hairpin bin"/>
    <property type="match status" value="1"/>
</dbReference>
<gene>
    <name evidence="9" type="ORF">PN838_22590</name>
</gene>
<evidence type="ECO:0000256" key="7">
    <source>
        <dbReference type="ARBA" id="ARBA00049244"/>
    </source>
</evidence>
<evidence type="ECO:0000256" key="4">
    <source>
        <dbReference type="ARBA" id="ARBA00022695"/>
    </source>
</evidence>
<dbReference type="InterPro" id="IPR017964">
    <property type="entry name" value="DNA-dir_DNA_pol_B_CS"/>
</dbReference>
<comment type="similarity">
    <text evidence="1">Belongs to the DNA polymerase type-B family.</text>
</comment>
<keyword evidence="5" id="KW-0239">DNA-directed DNA polymerase</keyword>
<evidence type="ECO:0000256" key="3">
    <source>
        <dbReference type="ARBA" id="ARBA00022679"/>
    </source>
</evidence>
<dbReference type="Pfam" id="PF00136">
    <property type="entry name" value="DNA_pol_B"/>
    <property type="match status" value="1"/>
</dbReference>
<protein>
    <recommendedName>
        <fullName evidence="2">DNA-directed DNA polymerase</fullName>
        <ecNumber evidence="2">2.7.7.7</ecNumber>
    </recommendedName>
</protein>
<evidence type="ECO:0000256" key="6">
    <source>
        <dbReference type="ARBA" id="ARBA00023125"/>
    </source>
</evidence>
<evidence type="ECO:0000313" key="9">
    <source>
        <dbReference type="EMBL" id="MDC2891005.1"/>
    </source>
</evidence>
<dbReference type="PANTHER" id="PTHR10322">
    <property type="entry name" value="DNA POLYMERASE CATALYTIC SUBUNIT"/>
    <property type="match status" value="1"/>
</dbReference>
<dbReference type="InterPro" id="IPR023211">
    <property type="entry name" value="DNA_pol_palm_dom_sf"/>
</dbReference>
<evidence type="ECO:0000256" key="2">
    <source>
        <dbReference type="ARBA" id="ARBA00012417"/>
    </source>
</evidence>
<accession>A0ABT5FIH8</accession>
<evidence type="ECO:0000259" key="8">
    <source>
        <dbReference type="Pfam" id="PF00136"/>
    </source>
</evidence>
<dbReference type="EMBL" id="JAQOMS010000002">
    <property type="protein sequence ID" value="MDC2891005.1"/>
    <property type="molecule type" value="Genomic_DNA"/>
</dbReference>
<dbReference type="RefSeq" id="WP_272182053.1">
    <property type="nucleotide sequence ID" value="NZ_JAQOMS010000002.1"/>
</dbReference>
<evidence type="ECO:0000256" key="1">
    <source>
        <dbReference type="ARBA" id="ARBA00005755"/>
    </source>
</evidence>
<dbReference type="PROSITE" id="PS00116">
    <property type="entry name" value="DNA_POLYMERASE_B"/>
    <property type="match status" value="1"/>
</dbReference>
<dbReference type="InterPro" id="IPR006172">
    <property type="entry name" value="DNA-dir_DNA_pol_B"/>
</dbReference>
<keyword evidence="10" id="KW-1185">Reference proteome</keyword>